<accession>A0A5B7CEL7</accession>
<comment type="caution">
    <text evidence="1">The sequence shown here is derived from an EMBL/GenBank/DDBJ whole genome shotgun (WGS) entry which is preliminary data.</text>
</comment>
<keyword evidence="2" id="KW-1185">Reference proteome</keyword>
<evidence type="ECO:0000313" key="1">
    <source>
        <dbReference type="EMBL" id="MPC07847.1"/>
    </source>
</evidence>
<protein>
    <submittedName>
        <fullName evidence="1">Uncharacterized protein</fullName>
    </submittedName>
</protein>
<dbReference type="Proteomes" id="UP000324222">
    <property type="component" value="Unassembled WGS sequence"/>
</dbReference>
<reference evidence="1 2" key="1">
    <citation type="submission" date="2019-05" db="EMBL/GenBank/DDBJ databases">
        <title>Another draft genome of Portunus trituberculatus and its Hox gene families provides insights of decapod evolution.</title>
        <authorList>
            <person name="Jeong J.-H."/>
            <person name="Song I."/>
            <person name="Kim S."/>
            <person name="Choi T."/>
            <person name="Kim D."/>
            <person name="Ryu S."/>
            <person name="Kim W."/>
        </authorList>
    </citation>
    <scope>NUCLEOTIDE SEQUENCE [LARGE SCALE GENOMIC DNA]</scope>
    <source>
        <tissue evidence="1">Muscle</tissue>
    </source>
</reference>
<dbReference type="EMBL" id="VSRR010000010">
    <property type="protein sequence ID" value="MPC07847.1"/>
    <property type="molecule type" value="Genomic_DNA"/>
</dbReference>
<evidence type="ECO:0000313" key="2">
    <source>
        <dbReference type="Proteomes" id="UP000324222"/>
    </source>
</evidence>
<name>A0A5B7CEL7_PORTR</name>
<sequence>MAKQKKTDIKLSFLPHVTTQIRAATTRPWPRVERGGCAAAGYAGSSEDLRSKNDELGYRIHVHI</sequence>
<dbReference type="AlphaFoldDB" id="A0A5B7CEL7"/>
<gene>
    <name evidence="1" type="ORF">E2C01_000414</name>
</gene>
<proteinExistence type="predicted"/>
<organism evidence="1 2">
    <name type="scientific">Portunus trituberculatus</name>
    <name type="common">Swimming crab</name>
    <name type="synonym">Neptunus trituberculatus</name>
    <dbReference type="NCBI Taxonomy" id="210409"/>
    <lineage>
        <taxon>Eukaryota</taxon>
        <taxon>Metazoa</taxon>
        <taxon>Ecdysozoa</taxon>
        <taxon>Arthropoda</taxon>
        <taxon>Crustacea</taxon>
        <taxon>Multicrustacea</taxon>
        <taxon>Malacostraca</taxon>
        <taxon>Eumalacostraca</taxon>
        <taxon>Eucarida</taxon>
        <taxon>Decapoda</taxon>
        <taxon>Pleocyemata</taxon>
        <taxon>Brachyura</taxon>
        <taxon>Eubrachyura</taxon>
        <taxon>Portunoidea</taxon>
        <taxon>Portunidae</taxon>
        <taxon>Portuninae</taxon>
        <taxon>Portunus</taxon>
    </lineage>
</organism>